<dbReference type="EMBL" id="JAAGMP010001247">
    <property type="protein sequence ID" value="NEC22135.1"/>
    <property type="molecule type" value="Genomic_DNA"/>
</dbReference>
<proteinExistence type="predicted"/>
<organism evidence="1 2">
    <name type="scientific">Streptomyces parvus</name>
    <dbReference type="NCBI Taxonomy" id="66428"/>
    <lineage>
        <taxon>Bacteria</taxon>
        <taxon>Bacillati</taxon>
        <taxon>Actinomycetota</taxon>
        <taxon>Actinomycetes</taxon>
        <taxon>Kitasatosporales</taxon>
        <taxon>Streptomycetaceae</taxon>
        <taxon>Streptomyces</taxon>
    </lineage>
</organism>
<dbReference type="RefSeq" id="WP_164206557.1">
    <property type="nucleotide sequence ID" value="NZ_JAAGMP010001247.1"/>
</dbReference>
<name>A0A7K3S3Q1_9ACTN</name>
<comment type="caution">
    <text evidence="1">The sequence shown here is derived from an EMBL/GenBank/DDBJ whole genome shotgun (WGS) entry which is preliminary data.</text>
</comment>
<dbReference type="Gene3D" id="3.40.50.880">
    <property type="match status" value="1"/>
</dbReference>
<dbReference type="InterPro" id="IPR029062">
    <property type="entry name" value="Class_I_gatase-like"/>
</dbReference>
<evidence type="ECO:0000313" key="2">
    <source>
        <dbReference type="Proteomes" id="UP000469670"/>
    </source>
</evidence>
<dbReference type="InterPro" id="IPR011697">
    <property type="entry name" value="Peptidase_C26"/>
</dbReference>
<protein>
    <submittedName>
        <fullName evidence="1">Gamma-glutamyl-gamma-aminobutyrate hydrolase family protein</fullName>
    </submittedName>
</protein>
<dbReference type="AlphaFoldDB" id="A0A7K3S3Q1"/>
<dbReference type="Proteomes" id="UP000469670">
    <property type="component" value="Unassembled WGS sequence"/>
</dbReference>
<accession>A0A7K3S3Q1</accession>
<keyword evidence="1" id="KW-0378">Hydrolase</keyword>
<reference evidence="1 2" key="1">
    <citation type="submission" date="2020-01" db="EMBL/GenBank/DDBJ databases">
        <title>Insect and environment-associated Actinomycetes.</title>
        <authorList>
            <person name="Currrie C."/>
            <person name="Chevrette M."/>
            <person name="Carlson C."/>
            <person name="Stubbendieck R."/>
            <person name="Wendt-Pienkowski E."/>
        </authorList>
    </citation>
    <scope>NUCLEOTIDE SEQUENCE [LARGE SCALE GENOMIC DNA]</scope>
    <source>
        <strain evidence="1 2">SID7590</strain>
    </source>
</reference>
<sequence length="56" mass="6027">MPRPVIGISTYQDPARWGVWEMPAVLLPAAYPRLVRAAGGLAVLLPPDDAEDAARD</sequence>
<evidence type="ECO:0000313" key="1">
    <source>
        <dbReference type="EMBL" id="NEC22135.1"/>
    </source>
</evidence>
<gene>
    <name evidence="1" type="ORF">G3I50_28415</name>
</gene>
<dbReference type="GO" id="GO:0016787">
    <property type="term" value="F:hydrolase activity"/>
    <property type="evidence" value="ECO:0007669"/>
    <property type="project" value="UniProtKB-KW"/>
</dbReference>
<dbReference type="Pfam" id="PF07722">
    <property type="entry name" value="Peptidase_C26"/>
    <property type="match status" value="1"/>
</dbReference>
<feature type="non-terminal residue" evidence="1">
    <location>
        <position position="56"/>
    </location>
</feature>